<protein>
    <submittedName>
        <fullName evidence="1">Uncharacterized protein</fullName>
    </submittedName>
</protein>
<dbReference type="AlphaFoldDB" id="A0A561S9W1"/>
<organism evidence="1 2">
    <name type="scientific">Kitasatospora viridis</name>
    <dbReference type="NCBI Taxonomy" id="281105"/>
    <lineage>
        <taxon>Bacteria</taxon>
        <taxon>Bacillati</taxon>
        <taxon>Actinomycetota</taxon>
        <taxon>Actinomycetes</taxon>
        <taxon>Kitasatosporales</taxon>
        <taxon>Streptomycetaceae</taxon>
        <taxon>Kitasatospora</taxon>
    </lineage>
</organism>
<keyword evidence="2" id="KW-1185">Reference proteome</keyword>
<accession>A0A561S9W1</accession>
<gene>
    <name evidence="1" type="ORF">FHX73_1833</name>
</gene>
<name>A0A561S9W1_9ACTN</name>
<dbReference type="EMBL" id="VIWT01000008">
    <property type="protein sequence ID" value="TWF71662.1"/>
    <property type="molecule type" value="Genomic_DNA"/>
</dbReference>
<evidence type="ECO:0000313" key="1">
    <source>
        <dbReference type="EMBL" id="TWF71662.1"/>
    </source>
</evidence>
<evidence type="ECO:0000313" key="2">
    <source>
        <dbReference type="Proteomes" id="UP000317940"/>
    </source>
</evidence>
<sequence length="122" mass="13312">MSFVQQQIQLRNPSSGVTVLTPNPERPDFFLRFEGAGDENGGDQHWVTREIASLPATTAAVRKGLLIADDLDPADPLARVLVCQGNPKKANAELTAQRVVFDEEGKPVVQSIPVIIRPLVKE</sequence>
<dbReference type="RefSeq" id="WP_145911464.1">
    <property type="nucleotide sequence ID" value="NZ_BAAAMZ010000022.1"/>
</dbReference>
<dbReference type="OrthoDB" id="9913671at2"/>
<proteinExistence type="predicted"/>
<reference evidence="1 2" key="1">
    <citation type="submission" date="2019-06" db="EMBL/GenBank/DDBJ databases">
        <title>Sequencing the genomes of 1000 actinobacteria strains.</title>
        <authorList>
            <person name="Klenk H.-P."/>
        </authorList>
    </citation>
    <scope>NUCLEOTIDE SEQUENCE [LARGE SCALE GENOMIC DNA]</scope>
    <source>
        <strain evidence="1 2">DSM 44826</strain>
    </source>
</reference>
<dbReference type="Proteomes" id="UP000317940">
    <property type="component" value="Unassembled WGS sequence"/>
</dbReference>
<comment type="caution">
    <text evidence="1">The sequence shown here is derived from an EMBL/GenBank/DDBJ whole genome shotgun (WGS) entry which is preliminary data.</text>
</comment>